<organism evidence="1 2">
    <name type="scientific">Neophaeococcomyces mojaviensis</name>
    <dbReference type="NCBI Taxonomy" id="3383035"/>
    <lineage>
        <taxon>Eukaryota</taxon>
        <taxon>Fungi</taxon>
        <taxon>Dikarya</taxon>
        <taxon>Ascomycota</taxon>
        <taxon>Pezizomycotina</taxon>
        <taxon>Eurotiomycetes</taxon>
        <taxon>Chaetothyriomycetidae</taxon>
        <taxon>Chaetothyriales</taxon>
        <taxon>Chaetothyriales incertae sedis</taxon>
        <taxon>Neophaeococcomyces</taxon>
    </lineage>
</organism>
<name>A0ACC3A7U0_9EURO</name>
<proteinExistence type="predicted"/>
<accession>A0ACC3A7U0</accession>
<evidence type="ECO:0000313" key="1">
    <source>
        <dbReference type="EMBL" id="KAJ9656681.1"/>
    </source>
</evidence>
<gene>
    <name evidence="1" type="ORF">H2198_004800</name>
</gene>
<comment type="caution">
    <text evidence="1">The sequence shown here is derived from an EMBL/GenBank/DDBJ whole genome shotgun (WGS) entry which is preliminary data.</text>
</comment>
<evidence type="ECO:0000313" key="2">
    <source>
        <dbReference type="Proteomes" id="UP001172386"/>
    </source>
</evidence>
<protein>
    <submittedName>
        <fullName evidence="1">Uncharacterized protein</fullName>
    </submittedName>
</protein>
<keyword evidence="2" id="KW-1185">Reference proteome</keyword>
<reference evidence="1" key="1">
    <citation type="submission" date="2022-10" db="EMBL/GenBank/DDBJ databases">
        <title>Culturing micro-colonial fungi from biological soil crusts in the Mojave desert and describing Neophaeococcomyces mojavensis, and introducing the new genera and species Taxawa tesnikishii.</title>
        <authorList>
            <person name="Kurbessoian T."/>
            <person name="Stajich J.E."/>
        </authorList>
    </citation>
    <scope>NUCLEOTIDE SEQUENCE</scope>
    <source>
        <strain evidence="1">JES_112</strain>
    </source>
</reference>
<dbReference type="Proteomes" id="UP001172386">
    <property type="component" value="Unassembled WGS sequence"/>
</dbReference>
<sequence length="568" mass="63494">MILRQIVSRHGRTFLSRSTSTSIRRTYATDIDLDHPANKQSEQDHRPIKSTPGHPDEPSSLLDAIGHDLLDRPGPDTISDEAINAGRGLELLGPSKYFNRLERRTRQLQADVSSLRNTIHAQAGQARPTKAEVGANEEQLRRAEARLENTDQHVRKVAVKIRRLELQERLVRESQTEGQARKSELEEIKRKKESLRAQIPSDQRSLLAEAQKLVLQQERLKDEQLKVRQEQDLHFTSIFSPDSTAQQIASTSLTPSRARPLIDSSTLRPGDTPLNAYKDSRIARRSLLSAGTDRADVYQPWAILEKPPYPEDLTLPLLLANQTHLGHATALWHPGNSSYIFGIRDGIHVISLEITLSYLRRAAKVVQEVARRGGIILFVGTRKGHREVVVNSAKLAEPAYHIFSRWIPGSLTNGQQILGDCALKVVNPSDNELDQYRKALSNSTHAALRPDLVICLNPLENEVCLHECGLYNVPTIGIVDTDCNPSWVTYPIPANDDSLRSVTLISGVLARAAQRGQRLRMDAASEGKTTYNTRRVLKALKGMEEIANLDVQEKGRGDRDKGKDKDVD</sequence>
<dbReference type="EMBL" id="JAPDRQ010000074">
    <property type="protein sequence ID" value="KAJ9656681.1"/>
    <property type="molecule type" value="Genomic_DNA"/>
</dbReference>